<dbReference type="InterPro" id="IPR050740">
    <property type="entry name" value="Aldehyde_DH_Superfamily"/>
</dbReference>
<dbReference type="InterPro" id="IPR029510">
    <property type="entry name" value="Ald_DH_CS_GLU"/>
</dbReference>
<keyword evidence="7" id="KW-1185">Reference proteome</keyword>
<comment type="similarity">
    <text evidence="1 4">Belongs to the aldehyde dehydrogenase family.</text>
</comment>
<dbReference type="GO" id="GO:0016491">
    <property type="term" value="F:oxidoreductase activity"/>
    <property type="evidence" value="ECO:0007669"/>
    <property type="project" value="UniProtKB-KW"/>
</dbReference>
<reference evidence="7" key="1">
    <citation type="journal article" date="2019" name="Int. J. Syst. Evol. Microbiol.">
        <title>The Global Catalogue of Microorganisms (GCM) 10K type strain sequencing project: providing services to taxonomists for standard genome sequencing and annotation.</title>
        <authorList>
            <consortium name="The Broad Institute Genomics Platform"/>
            <consortium name="The Broad Institute Genome Sequencing Center for Infectious Disease"/>
            <person name="Wu L."/>
            <person name="Ma J."/>
        </authorList>
    </citation>
    <scope>NUCLEOTIDE SEQUENCE [LARGE SCALE GENOMIC DNA]</scope>
    <source>
        <strain evidence="7">CGMCC 1.19062</strain>
    </source>
</reference>
<evidence type="ECO:0000313" key="7">
    <source>
        <dbReference type="Proteomes" id="UP001597295"/>
    </source>
</evidence>
<dbReference type="EC" id="1.2.1.-" evidence="6"/>
<dbReference type="InterPro" id="IPR016162">
    <property type="entry name" value="Ald_DH_N"/>
</dbReference>
<dbReference type="Pfam" id="PF00171">
    <property type="entry name" value="Aldedh"/>
    <property type="match status" value="1"/>
</dbReference>
<dbReference type="PROSITE" id="PS00070">
    <property type="entry name" value="ALDEHYDE_DEHYDR_CYS"/>
    <property type="match status" value="1"/>
</dbReference>
<dbReference type="Gene3D" id="3.40.309.10">
    <property type="entry name" value="Aldehyde Dehydrogenase, Chain A, domain 2"/>
    <property type="match status" value="1"/>
</dbReference>
<feature type="domain" description="Aldehyde dehydrogenase" evidence="5">
    <location>
        <begin position="19"/>
        <end position="477"/>
    </location>
</feature>
<dbReference type="InterPro" id="IPR016163">
    <property type="entry name" value="Ald_DH_C"/>
</dbReference>
<dbReference type="InterPro" id="IPR016160">
    <property type="entry name" value="Ald_DH_CS_CYS"/>
</dbReference>
<evidence type="ECO:0000256" key="1">
    <source>
        <dbReference type="ARBA" id="ARBA00009986"/>
    </source>
</evidence>
<protein>
    <submittedName>
        <fullName evidence="6">NAD-dependent succinate-semialdehyde dehydrogenase</fullName>
        <ecNumber evidence="6">1.2.1.-</ecNumber>
    </submittedName>
</protein>
<dbReference type="RefSeq" id="WP_379877450.1">
    <property type="nucleotide sequence ID" value="NZ_JBHUIP010000013.1"/>
</dbReference>
<dbReference type="InterPro" id="IPR010102">
    <property type="entry name" value="Succ_semiAld_DH"/>
</dbReference>
<evidence type="ECO:0000256" key="3">
    <source>
        <dbReference type="PROSITE-ProRule" id="PRU10007"/>
    </source>
</evidence>
<evidence type="ECO:0000256" key="4">
    <source>
        <dbReference type="RuleBase" id="RU003345"/>
    </source>
</evidence>
<comment type="caution">
    <text evidence="6">The sequence shown here is derived from an EMBL/GenBank/DDBJ whole genome shotgun (WGS) entry which is preliminary data.</text>
</comment>
<keyword evidence="2 4" id="KW-0560">Oxidoreductase</keyword>
<gene>
    <name evidence="6" type="ORF">ACFSM5_15800</name>
</gene>
<dbReference type="PANTHER" id="PTHR43353:SF5">
    <property type="entry name" value="SUCCINATE-SEMIALDEHYDE DEHYDROGENASE, MITOCHONDRIAL"/>
    <property type="match status" value="1"/>
</dbReference>
<proteinExistence type="inferred from homology"/>
<organism evidence="6 7">
    <name type="scientific">Lacibacterium aquatile</name>
    <dbReference type="NCBI Taxonomy" id="1168082"/>
    <lineage>
        <taxon>Bacteria</taxon>
        <taxon>Pseudomonadati</taxon>
        <taxon>Pseudomonadota</taxon>
        <taxon>Alphaproteobacteria</taxon>
        <taxon>Rhodospirillales</taxon>
        <taxon>Rhodospirillaceae</taxon>
    </lineage>
</organism>
<dbReference type="PROSITE" id="PS00687">
    <property type="entry name" value="ALDEHYDE_DEHYDR_GLU"/>
    <property type="match status" value="1"/>
</dbReference>
<dbReference type="InterPro" id="IPR015590">
    <property type="entry name" value="Aldehyde_DH_dom"/>
</dbReference>
<dbReference type="Proteomes" id="UP001597295">
    <property type="component" value="Unassembled WGS sequence"/>
</dbReference>
<evidence type="ECO:0000313" key="6">
    <source>
        <dbReference type="EMBL" id="MFD2264368.1"/>
    </source>
</evidence>
<dbReference type="InterPro" id="IPR016161">
    <property type="entry name" value="Ald_DH/histidinol_DH"/>
</dbReference>
<dbReference type="SUPFAM" id="SSF53720">
    <property type="entry name" value="ALDH-like"/>
    <property type="match status" value="1"/>
</dbReference>
<accession>A0ABW5DTA0</accession>
<evidence type="ECO:0000259" key="5">
    <source>
        <dbReference type="Pfam" id="PF00171"/>
    </source>
</evidence>
<name>A0ABW5DTA0_9PROT</name>
<dbReference type="CDD" id="cd07103">
    <property type="entry name" value="ALDH_F5_SSADH_GabD"/>
    <property type="match status" value="1"/>
</dbReference>
<dbReference type="NCBIfam" id="TIGR01780">
    <property type="entry name" value="SSADH"/>
    <property type="match status" value="1"/>
</dbReference>
<sequence>MPLDQASLFRQLGYIDGAWVPADSGAVTEIDDPATGKIIGTVPDMGAAETKRAIEAAYKALPAWSAKLAKERYDVLKRWAALMMENIEPLARIMVLEQGKPLAEAKGEITIGAAYIDWYAEEARRSYGDIVPTHKSGTRILVSRQPVGVCAAITPWNFPSSMIARKVGPALAVGCTMVLKPAPQTPYSALALAALAEEAGVPKGVFSVVVGDAAKIGPELTGNPLVRKLTFTGSTPVGKMLMAQCAATMKKLSLELGGNAPFIVFDDADVDAAVQGAMASKYRNAGQTCICANRVFVQAGIYDSFAKKYAEAAAGLKVGNGLEAGITSGPLIDDKAIAKVEGLVEDAKSKGAKVILGGKRHSLGGRFYEPTVLTDIKPGMRLLDEEIFGPVAPLMKFEAEEDAVRLANDTPFGLAAYVYTKDLGRAFRMSEALEYGMVAVNEGILATPEAPFGGIKESGVGREGGHQGLDEYLETKYTLMGGIGR</sequence>
<dbReference type="EMBL" id="JBHUIP010000013">
    <property type="protein sequence ID" value="MFD2264368.1"/>
    <property type="molecule type" value="Genomic_DNA"/>
</dbReference>
<dbReference type="PANTHER" id="PTHR43353">
    <property type="entry name" value="SUCCINATE-SEMIALDEHYDE DEHYDROGENASE, MITOCHONDRIAL"/>
    <property type="match status" value="1"/>
</dbReference>
<evidence type="ECO:0000256" key="2">
    <source>
        <dbReference type="ARBA" id="ARBA00023002"/>
    </source>
</evidence>
<feature type="active site" evidence="3">
    <location>
        <position position="255"/>
    </location>
</feature>
<dbReference type="Gene3D" id="3.40.605.10">
    <property type="entry name" value="Aldehyde Dehydrogenase, Chain A, domain 1"/>
    <property type="match status" value="1"/>
</dbReference>